<organism evidence="2 3">
    <name type="scientific">Allokutzneria albata</name>
    <name type="common">Kibdelosporangium albatum</name>
    <dbReference type="NCBI Taxonomy" id="211114"/>
    <lineage>
        <taxon>Bacteria</taxon>
        <taxon>Bacillati</taxon>
        <taxon>Actinomycetota</taxon>
        <taxon>Actinomycetes</taxon>
        <taxon>Pseudonocardiales</taxon>
        <taxon>Pseudonocardiaceae</taxon>
        <taxon>Allokutzneria</taxon>
    </lineage>
</organism>
<dbReference type="EMBL" id="LT629701">
    <property type="protein sequence ID" value="SDM62967.1"/>
    <property type="molecule type" value="Genomic_DNA"/>
</dbReference>
<dbReference type="Proteomes" id="UP000183376">
    <property type="component" value="Chromosome I"/>
</dbReference>
<feature type="transmembrane region" description="Helical" evidence="1">
    <location>
        <begin position="55"/>
        <end position="75"/>
    </location>
</feature>
<dbReference type="Pfam" id="PF19853">
    <property type="entry name" value="DUF6328"/>
    <property type="match status" value="1"/>
</dbReference>
<proteinExistence type="predicted"/>
<dbReference type="OrthoDB" id="3625784at2"/>
<evidence type="ECO:0000256" key="1">
    <source>
        <dbReference type="SAM" id="Phobius"/>
    </source>
</evidence>
<evidence type="ECO:0000313" key="3">
    <source>
        <dbReference type="Proteomes" id="UP000183376"/>
    </source>
</evidence>
<name>A0A1G9UT42_ALLAB</name>
<evidence type="ECO:0008006" key="4">
    <source>
        <dbReference type="Google" id="ProtNLM"/>
    </source>
</evidence>
<keyword evidence="3" id="KW-1185">Reference proteome</keyword>
<dbReference type="eggNOG" id="ENOG5030G98">
    <property type="taxonomic scope" value="Bacteria"/>
</dbReference>
<keyword evidence="1" id="KW-0812">Transmembrane</keyword>
<dbReference type="RefSeq" id="WP_030432552.1">
    <property type="nucleotide sequence ID" value="NZ_JOEF01000028.1"/>
</dbReference>
<dbReference type="STRING" id="211114.SAMN04489726_2599"/>
<evidence type="ECO:0000313" key="2">
    <source>
        <dbReference type="EMBL" id="SDM62967.1"/>
    </source>
</evidence>
<sequence length="152" mass="16766">MSRPEESEQRQLARNLSELLQELRVAQGGVQILFGFLLSIAFSDRYEDVDGYIRVLHLVTVVLAAAAVALLTAPASWHRLLFRQGMRKEIIDTANVFAITGMVFLALAMIGTVLLLGEAIVGGWPAIVIGVFALVGFGMLWFVLPLLRRRDS</sequence>
<accession>A0A1G9UT42</accession>
<feature type="transmembrane region" description="Helical" evidence="1">
    <location>
        <begin position="96"/>
        <end position="117"/>
    </location>
</feature>
<dbReference type="AlphaFoldDB" id="A0A1G9UT42"/>
<keyword evidence="1" id="KW-0472">Membrane</keyword>
<dbReference type="InterPro" id="IPR046291">
    <property type="entry name" value="DUF6328"/>
</dbReference>
<feature type="transmembrane region" description="Helical" evidence="1">
    <location>
        <begin position="123"/>
        <end position="147"/>
    </location>
</feature>
<feature type="transmembrane region" description="Helical" evidence="1">
    <location>
        <begin position="23"/>
        <end position="43"/>
    </location>
</feature>
<gene>
    <name evidence="2" type="ORF">SAMN04489726_2599</name>
</gene>
<reference evidence="2 3" key="1">
    <citation type="submission" date="2016-10" db="EMBL/GenBank/DDBJ databases">
        <authorList>
            <person name="de Groot N.N."/>
        </authorList>
    </citation>
    <scope>NUCLEOTIDE SEQUENCE [LARGE SCALE GENOMIC DNA]</scope>
    <source>
        <strain evidence="2 3">DSM 44149</strain>
    </source>
</reference>
<protein>
    <recommendedName>
        <fullName evidence="4">Sodium:proton antiporter</fullName>
    </recommendedName>
</protein>
<keyword evidence="1" id="KW-1133">Transmembrane helix</keyword>